<evidence type="ECO:0000313" key="2">
    <source>
        <dbReference type="Proteomes" id="UP000005237"/>
    </source>
</evidence>
<reference evidence="2" key="1">
    <citation type="submission" date="2010-08" db="EMBL/GenBank/DDBJ databases">
        <authorList>
            <consortium name="Caenorhabditis japonica Sequencing Consortium"/>
            <person name="Wilson R.K."/>
        </authorList>
    </citation>
    <scope>NUCLEOTIDE SEQUENCE [LARGE SCALE GENOMIC DNA]</scope>
    <source>
        <strain evidence="2">DF5081</strain>
    </source>
</reference>
<reference evidence="1" key="2">
    <citation type="submission" date="2022-06" db="UniProtKB">
        <authorList>
            <consortium name="EnsemblMetazoa"/>
        </authorList>
    </citation>
    <scope>IDENTIFICATION</scope>
    <source>
        <strain evidence="1">DF5081</strain>
    </source>
</reference>
<organism evidence="1 2">
    <name type="scientific">Caenorhabditis japonica</name>
    <dbReference type="NCBI Taxonomy" id="281687"/>
    <lineage>
        <taxon>Eukaryota</taxon>
        <taxon>Metazoa</taxon>
        <taxon>Ecdysozoa</taxon>
        <taxon>Nematoda</taxon>
        <taxon>Chromadorea</taxon>
        <taxon>Rhabditida</taxon>
        <taxon>Rhabditina</taxon>
        <taxon>Rhabditomorpha</taxon>
        <taxon>Rhabditoidea</taxon>
        <taxon>Rhabditidae</taxon>
        <taxon>Peloderinae</taxon>
        <taxon>Caenorhabditis</taxon>
    </lineage>
</organism>
<protein>
    <submittedName>
        <fullName evidence="1">Uncharacterized protein</fullName>
    </submittedName>
</protein>
<proteinExistence type="predicted"/>
<dbReference type="EnsemblMetazoa" id="CJA14423.1">
    <property type="protein sequence ID" value="CJA14423.1"/>
    <property type="gene ID" value="WBGene00133627"/>
</dbReference>
<keyword evidence="2" id="KW-1185">Reference proteome</keyword>
<sequence>MIAPTTEKLVVTAADIDEEVYPAIVVQTPPTFWNRVKKTLLNTMANLLCGVATRPYGYFADTAGAITDTIPPV</sequence>
<accession>A0A8R1DY43</accession>
<name>A0A8R1DY43_CAEJA</name>
<evidence type="ECO:0000313" key="1">
    <source>
        <dbReference type="EnsemblMetazoa" id="CJA14423.1"/>
    </source>
</evidence>
<dbReference type="Proteomes" id="UP000005237">
    <property type="component" value="Unassembled WGS sequence"/>
</dbReference>
<dbReference type="AlphaFoldDB" id="A0A8R1DY43"/>